<evidence type="ECO:0000259" key="1">
    <source>
        <dbReference type="PROSITE" id="PS50097"/>
    </source>
</evidence>
<proteinExistence type="predicted"/>
<dbReference type="OrthoDB" id="2886395at2759"/>
<comment type="caution">
    <text evidence="2">The sequence shown here is derived from an EMBL/GenBank/DDBJ whole genome shotgun (WGS) entry which is preliminary data.</text>
</comment>
<name>A0A8H5G8R2_9AGAR</name>
<evidence type="ECO:0000313" key="3">
    <source>
        <dbReference type="Proteomes" id="UP000559027"/>
    </source>
</evidence>
<dbReference type="Gene3D" id="3.30.710.10">
    <property type="entry name" value="Potassium Channel Kv1.1, Chain A"/>
    <property type="match status" value="1"/>
</dbReference>
<keyword evidence="3" id="KW-1185">Reference proteome</keyword>
<sequence>MMMEVDNDTTIPVSDASAVNANIPYIRDKDYYFEDESVILLAGTRLFKIHRTLFAKGSPLFQTMFSLPQDAATQEGQSDERPILFHDSPQDFRALCWALYSSPPEILAQQYPDTVDISKMISIAALSLKYDFRTLMNWALDTLELLAKRPGSFIAKVKLWSRVGRIYTLAKQCSRDLLLRRIEEDWLYRISVGEPHAFRNALIVAESFPEHRAFHGKAYYSHLKALKTFSSKAPETDIRFIHEVTSVKNDHLQGLNDQQKTRIQRGFWSLSLIKIQLLRTPRLVDNPACVTHARGCVPTWREWWEDLHNEAECKEKPLEDPGEIIEAAAKKAIQPLKSIQSPCDAFIRAQVQKMVEDFSGSLADYFMIP</sequence>
<feature type="domain" description="BTB" evidence="1">
    <location>
        <begin position="36"/>
        <end position="108"/>
    </location>
</feature>
<gene>
    <name evidence="2" type="ORF">D9756_005082</name>
</gene>
<dbReference type="Proteomes" id="UP000559027">
    <property type="component" value="Unassembled WGS sequence"/>
</dbReference>
<organism evidence="2 3">
    <name type="scientific">Leucocoprinus leucothites</name>
    <dbReference type="NCBI Taxonomy" id="201217"/>
    <lineage>
        <taxon>Eukaryota</taxon>
        <taxon>Fungi</taxon>
        <taxon>Dikarya</taxon>
        <taxon>Basidiomycota</taxon>
        <taxon>Agaricomycotina</taxon>
        <taxon>Agaricomycetes</taxon>
        <taxon>Agaricomycetidae</taxon>
        <taxon>Agaricales</taxon>
        <taxon>Agaricineae</taxon>
        <taxon>Agaricaceae</taxon>
        <taxon>Leucocoprinus</taxon>
    </lineage>
</organism>
<protein>
    <recommendedName>
        <fullName evidence="1">BTB domain-containing protein</fullName>
    </recommendedName>
</protein>
<dbReference type="InterPro" id="IPR011333">
    <property type="entry name" value="SKP1/BTB/POZ_sf"/>
</dbReference>
<dbReference type="SUPFAM" id="SSF54695">
    <property type="entry name" value="POZ domain"/>
    <property type="match status" value="1"/>
</dbReference>
<reference evidence="2 3" key="1">
    <citation type="journal article" date="2020" name="ISME J.">
        <title>Uncovering the hidden diversity of litter-decomposition mechanisms in mushroom-forming fungi.</title>
        <authorList>
            <person name="Floudas D."/>
            <person name="Bentzer J."/>
            <person name="Ahren D."/>
            <person name="Johansson T."/>
            <person name="Persson P."/>
            <person name="Tunlid A."/>
        </authorList>
    </citation>
    <scope>NUCLEOTIDE SEQUENCE [LARGE SCALE GENOMIC DNA]</scope>
    <source>
        <strain evidence="2 3">CBS 146.42</strain>
    </source>
</reference>
<accession>A0A8H5G8R2</accession>
<dbReference type="InterPro" id="IPR000210">
    <property type="entry name" value="BTB/POZ_dom"/>
</dbReference>
<dbReference type="AlphaFoldDB" id="A0A8H5G8R2"/>
<dbReference type="EMBL" id="JAACJO010000003">
    <property type="protein sequence ID" value="KAF5360345.1"/>
    <property type="molecule type" value="Genomic_DNA"/>
</dbReference>
<evidence type="ECO:0000313" key="2">
    <source>
        <dbReference type="EMBL" id="KAF5360345.1"/>
    </source>
</evidence>
<dbReference type="PROSITE" id="PS50097">
    <property type="entry name" value="BTB"/>
    <property type="match status" value="1"/>
</dbReference>
<dbReference type="CDD" id="cd18186">
    <property type="entry name" value="BTB_POZ_ZBTB_KLHL-like"/>
    <property type="match status" value="1"/>
</dbReference>